<dbReference type="InterPro" id="IPR058594">
    <property type="entry name" value="PB1-like_dom_pln"/>
</dbReference>
<name>A0A834LQ97_RHOSS</name>
<evidence type="ECO:0000313" key="3">
    <source>
        <dbReference type="Proteomes" id="UP000626092"/>
    </source>
</evidence>
<evidence type="ECO:0000313" key="2">
    <source>
        <dbReference type="EMBL" id="KAF7146066.1"/>
    </source>
</evidence>
<gene>
    <name evidence="2" type="ORF">RHSIM_Rhsim04G0181800</name>
</gene>
<dbReference type="OrthoDB" id="1751576at2759"/>
<sequence length="153" mass="17597">MYLRGTVEMIDNIDPNYCSFFDLRDLVMHYGYPNTIEMYYLLPGVVGLKNGIRKIKSNKEVMAMVDVYKNLPLMCMYANVGPDNEVVNVQEDNEVGVQVDGDVSIPLDVIGRPMNEDEDEGEETDPDYELKEEEECWVVLKRLTQLFGLFSPR</sequence>
<dbReference type="Proteomes" id="UP000626092">
    <property type="component" value="Unassembled WGS sequence"/>
</dbReference>
<proteinExistence type="predicted"/>
<comment type="caution">
    <text evidence="2">The sequence shown here is derived from an EMBL/GenBank/DDBJ whole genome shotgun (WGS) entry which is preliminary data.</text>
</comment>
<reference evidence="2" key="1">
    <citation type="submission" date="2019-11" db="EMBL/GenBank/DDBJ databases">
        <authorList>
            <person name="Liu Y."/>
            <person name="Hou J."/>
            <person name="Li T.-Q."/>
            <person name="Guan C.-H."/>
            <person name="Wu X."/>
            <person name="Wu H.-Z."/>
            <person name="Ling F."/>
            <person name="Zhang R."/>
            <person name="Shi X.-G."/>
            <person name="Ren J.-P."/>
            <person name="Chen E.-F."/>
            <person name="Sun J.-M."/>
        </authorList>
    </citation>
    <scope>NUCLEOTIDE SEQUENCE</scope>
    <source>
        <strain evidence="2">Adult_tree_wgs_1</strain>
        <tissue evidence="2">Leaves</tissue>
    </source>
</reference>
<dbReference type="EMBL" id="WJXA01000004">
    <property type="protein sequence ID" value="KAF7146066.1"/>
    <property type="molecule type" value="Genomic_DNA"/>
</dbReference>
<keyword evidence="3" id="KW-1185">Reference proteome</keyword>
<protein>
    <recommendedName>
        <fullName evidence="1">PB1-like domain-containing protein</fullName>
    </recommendedName>
</protein>
<evidence type="ECO:0000259" key="1">
    <source>
        <dbReference type="Pfam" id="PF26130"/>
    </source>
</evidence>
<feature type="domain" description="PB1-like" evidence="1">
    <location>
        <begin position="2"/>
        <end position="70"/>
    </location>
</feature>
<accession>A0A834LQ97</accession>
<organism evidence="2 3">
    <name type="scientific">Rhododendron simsii</name>
    <name type="common">Sims's rhododendron</name>
    <dbReference type="NCBI Taxonomy" id="118357"/>
    <lineage>
        <taxon>Eukaryota</taxon>
        <taxon>Viridiplantae</taxon>
        <taxon>Streptophyta</taxon>
        <taxon>Embryophyta</taxon>
        <taxon>Tracheophyta</taxon>
        <taxon>Spermatophyta</taxon>
        <taxon>Magnoliopsida</taxon>
        <taxon>eudicotyledons</taxon>
        <taxon>Gunneridae</taxon>
        <taxon>Pentapetalae</taxon>
        <taxon>asterids</taxon>
        <taxon>Ericales</taxon>
        <taxon>Ericaceae</taxon>
        <taxon>Ericoideae</taxon>
        <taxon>Rhodoreae</taxon>
        <taxon>Rhododendron</taxon>
    </lineage>
</organism>
<dbReference type="Pfam" id="PF26130">
    <property type="entry name" value="PB1-like"/>
    <property type="match status" value="1"/>
</dbReference>
<dbReference type="AlphaFoldDB" id="A0A834LQ97"/>